<organism evidence="3 4">
    <name type="scientific">Agrobacterium deltaense Zutra 3/1</name>
    <dbReference type="NCBI Taxonomy" id="1183427"/>
    <lineage>
        <taxon>Bacteria</taxon>
        <taxon>Pseudomonadati</taxon>
        <taxon>Pseudomonadota</taxon>
        <taxon>Alphaproteobacteria</taxon>
        <taxon>Hyphomicrobiales</taxon>
        <taxon>Rhizobiaceae</taxon>
        <taxon>Rhizobium/Agrobacterium group</taxon>
        <taxon>Agrobacterium</taxon>
    </lineage>
</organism>
<accession>A0A1S7R372</accession>
<feature type="signal peptide" evidence="1">
    <location>
        <begin position="1"/>
        <end position="24"/>
    </location>
</feature>
<evidence type="ECO:0000313" key="4">
    <source>
        <dbReference type="Proteomes" id="UP000191987"/>
    </source>
</evidence>
<dbReference type="InterPro" id="IPR003646">
    <property type="entry name" value="SH3-like_bac-type"/>
</dbReference>
<dbReference type="Gene3D" id="2.30.30.40">
    <property type="entry name" value="SH3 Domains"/>
    <property type="match status" value="1"/>
</dbReference>
<reference evidence="3 4" key="1">
    <citation type="submission" date="2016-01" db="EMBL/GenBank/DDBJ databases">
        <authorList>
            <person name="Oliw E.H."/>
        </authorList>
    </citation>
    <scope>NUCLEOTIDE SEQUENCE [LARGE SCALE GENOMIC DNA]</scope>
    <source>
        <strain evidence="3 4">Zutra 3-1</strain>
    </source>
</reference>
<keyword evidence="1" id="KW-0732">Signal</keyword>
<gene>
    <name evidence="3" type="ORF">AGR7C_Lc120060</name>
</gene>
<feature type="domain" description="SH3b" evidence="2">
    <location>
        <begin position="249"/>
        <end position="296"/>
    </location>
</feature>
<dbReference type="Gene3D" id="3.90.226.10">
    <property type="entry name" value="2-enoyl-CoA Hydratase, Chain A, domain 1"/>
    <property type="match status" value="1"/>
</dbReference>
<evidence type="ECO:0000313" key="3">
    <source>
        <dbReference type="EMBL" id="CUX45995.1"/>
    </source>
</evidence>
<dbReference type="Proteomes" id="UP000191987">
    <property type="component" value="Unassembled WGS sequence"/>
</dbReference>
<evidence type="ECO:0000259" key="2">
    <source>
        <dbReference type="Pfam" id="PF08239"/>
    </source>
</evidence>
<dbReference type="Pfam" id="PF08239">
    <property type="entry name" value="SH3_3"/>
    <property type="match status" value="1"/>
</dbReference>
<dbReference type="AlphaFoldDB" id="A0A1S7R372"/>
<protein>
    <recommendedName>
        <fullName evidence="2">SH3b domain-containing protein</fullName>
    </recommendedName>
</protein>
<sequence length="389" mass="42503">MKTASCFAVTFAFVCFLLSNPASALTFSVEPVDAGKSIILVSGVFEPSENFGQFLQLAKSVGDKAAIVSFNSPGGNPSKAIELGRLIRTLGLPTFQSRGLECASACALAFMGGVVRAAETGSIGVHKSSFSDAAAISVEDAVSYIQHQTAETISYLSEMGVDPALLQLSLRYEKDDMRYLSKSEMAQYRVTNLDLGSGTPSDQKLAAADKGDTRESKALPSFRIADDDARFQIPLARSGLLRVPKGKEFLRAGEDQSSEKLLGLENRDRVEILSVGERWYKVRMKGKEGYLHHNWVKVDQFLAQPFEKRYIQIKSFDNYAEAAAFVTASRLPLTAYLATNKWFAVALQKTLPPEKAAELLKQLKEQQAVPDDAFMTVGNTYVKSVCCSD</sequence>
<dbReference type="RefSeq" id="WP_162936898.1">
    <property type="nucleotide sequence ID" value="NZ_LT009749.1"/>
</dbReference>
<dbReference type="EMBL" id="FBWG01000030">
    <property type="protein sequence ID" value="CUX45995.1"/>
    <property type="molecule type" value="Genomic_DNA"/>
</dbReference>
<dbReference type="SUPFAM" id="SSF52096">
    <property type="entry name" value="ClpP/crotonase"/>
    <property type="match status" value="1"/>
</dbReference>
<name>A0A1S7R372_9HYPH</name>
<evidence type="ECO:0000256" key="1">
    <source>
        <dbReference type="SAM" id="SignalP"/>
    </source>
</evidence>
<feature type="chain" id="PRO_5012413386" description="SH3b domain-containing protein" evidence="1">
    <location>
        <begin position="25"/>
        <end position="389"/>
    </location>
</feature>
<dbReference type="InterPro" id="IPR029045">
    <property type="entry name" value="ClpP/crotonase-like_dom_sf"/>
</dbReference>
<proteinExistence type="predicted"/>